<accession>A0A392MCW5</accession>
<organism evidence="2 3">
    <name type="scientific">Trifolium medium</name>
    <dbReference type="NCBI Taxonomy" id="97028"/>
    <lineage>
        <taxon>Eukaryota</taxon>
        <taxon>Viridiplantae</taxon>
        <taxon>Streptophyta</taxon>
        <taxon>Embryophyta</taxon>
        <taxon>Tracheophyta</taxon>
        <taxon>Spermatophyta</taxon>
        <taxon>Magnoliopsida</taxon>
        <taxon>eudicotyledons</taxon>
        <taxon>Gunneridae</taxon>
        <taxon>Pentapetalae</taxon>
        <taxon>rosids</taxon>
        <taxon>fabids</taxon>
        <taxon>Fabales</taxon>
        <taxon>Fabaceae</taxon>
        <taxon>Papilionoideae</taxon>
        <taxon>50 kb inversion clade</taxon>
        <taxon>NPAAA clade</taxon>
        <taxon>Hologalegina</taxon>
        <taxon>IRL clade</taxon>
        <taxon>Trifolieae</taxon>
        <taxon>Trifolium</taxon>
    </lineage>
</organism>
<sequence length="90" mass="10421">MNSVVDESRQRSIRKLKFVDPRQHFRKPGRRTYHEGARLRTTPERQRSPRGLKVVRAADVPWRRKAEDNPRTAAVTAGFEGGDAKDRHTT</sequence>
<gene>
    <name evidence="2" type="ORF">A2U01_0006150</name>
</gene>
<evidence type="ECO:0000256" key="1">
    <source>
        <dbReference type="SAM" id="MobiDB-lite"/>
    </source>
</evidence>
<feature type="compositionally biased region" description="Basic and acidic residues" evidence="1">
    <location>
        <begin position="32"/>
        <end position="47"/>
    </location>
</feature>
<comment type="caution">
    <text evidence="2">The sequence shown here is derived from an EMBL/GenBank/DDBJ whole genome shotgun (WGS) entry which is preliminary data.</text>
</comment>
<keyword evidence="3" id="KW-1185">Reference proteome</keyword>
<evidence type="ECO:0000313" key="3">
    <source>
        <dbReference type="Proteomes" id="UP000265520"/>
    </source>
</evidence>
<dbReference type="Proteomes" id="UP000265520">
    <property type="component" value="Unassembled WGS sequence"/>
</dbReference>
<name>A0A392MCW5_9FABA</name>
<feature type="region of interest" description="Disordered" evidence="1">
    <location>
        <begin position="27"/>
        <end position="51"/>
    </location>
</feature>
<feature type="region of interest" description="Disordered" evidence="1">
    <location>
        <begin position="65"/>
        <end position="90"/>
    </location>
</feature>
<proteinExistence type="predicted"/>
<dbReference type="AlphaFoldDB" id="A0A392MCW5"/>
<protein>
    <submittedName>
        <fullName evidence="2">Uncharacterized protein</fullName>
    </submittedName>
</protein>
<dbReference type="EMBL" id="LXQA010008260">
    <property type="protein sequence ID" value="MCH85306.1"/>
    <property type="molecule type" value="Genomic_DNA"/>
</dbReference>
<reference evidence="2 3" key="1">
    <citation type="journal article" date="2018" name="Front. Plant Sci.">
        <title>Red Clover (Trifolium pratense) and Zigzag Clover (T. medium) - A Picture of Genomic Similarities and Differences.</title>
        <authorList>
            <person name="Dluhosova J."/>
            <person name="Istvanek J."/>
            <person name="Nedelnik J."/>
            <person name="Repkova J."/>
        </authorList>
    </citation>
    <scope>NUCLEOTIDE SEQUENCE [LARGE SCALE GENOMIC DNA]</scope>
    <source>
        <strain evidence="3">cv. 10/8</strain>
        <tissue evidence="2">Leaf</tissue>
    </source>
</reference>
<evidence type="ECO:0000313" key="2">
    <source>
        <dbReference type="EMBL" id="MCH85306.1"/>
    </source>
</evidence>